<dbReference type="PANTHER" id="PTHR43133:SF8">
    <property type="entry name" value="RNA POLYMERASE SIGMA FACTOR HI_1459-RELATED"/>
    <property type="match status" value="1"/>
</dbReference>
<name>A0ABT5DUX7_9BACT</name>
<dbReference type="InterPro" id="IPR039425">
    <property type="entry name" value="RNA_pol_sigma-70-like"/>
</dbReference>
<evidence type="ECO:0000256" key="3">
    <source>
        <dbReference type="ARBA" id="ARBA00023082"/>
    </source>
</evidence>
<comment type="similarity">
    <text evidence="1">Belongs to the sigma-70 factor family. ECF subfamily.</text>
</comment>
<evidence type="ECO:0000313" key="9">
    <source>
        <dbReference type="Proteomes" id="UP001221686"/>
    </source>
</evidence>
<dbReference type="SUPFAM" id="SSF88659">
    <property type="entry name" value="Sigma3 and sigma4 domains of RNA polymerase sigma factors"/>
    <property type="match status" value="1"/>
</dbReference>
<feature type="domain" description="RNA polymerase sigma factor 70 region 4 type 2" evidence="7">
    <location>
        <begin position="123"/>
        <end position="175"/>
    </location>
</feature>
<reference evidence="8 9" key="1">
    <citation type="submission" date="2022-11" db="EMBL/GenBank/DDBJ databases">
        <title>Minimal conservation of predation-associated metabolite biosynthetic gene clusters underscores biosynthetic potential of Myxococcota including descriptions for ten novel species: Archangium lansinium sp. nov., Myxococcus landrumus sp. nov., Nannocystis bai.</title>
        <authorList>
            <person name="Ahearne A."/>
            <person name="Stevens C."/>
            <person name="Dowd S."/>
        </authorList>
    </citation>
    <scope>NUCLEOTIDE SEQUENCE [LARGE SCALE GENOMIC DNA]</scope>
    <source>
        <strain evidence="8 9">BB15-2</strain>
    </source>
</reference>
<dbReference type="PANTHER" id="PTHR43133">
    <property type="entry name" value="RNA POLYMERASE ECF-TYPE SIGMA FACTO"/>
    <property type="match status" value="1"/>
</dbReference>
<dbReference type="InterPro" id="IPR007627">
    <property type="entry name" value="RNA_pol_sigma70_r2"/>
</dbReference>
<dbReference type="RefSeq" id="WP_272085015.1">
    <property type="nucleotide sequence ID" value="NZ_JAQNDL010000001.1"/>
</dbReference>
<evidence type="ECO:0000256" key="1">
    <source>
        <dbReference type="ARBA" id="ARBA00010641"/>
    </source>
</evidence>
<evidence type="ECO:0000256" key="2">
    <source>
        <dbReference type="ARBA" id="ARBA00023015"/>
    </source>
</evidence>
<dbReference type="SUPFAM" id="SSF88946">
    <property type="entry name" value="Sigma2 domain of RNA polymerase sigma factors"/>
    <property type="match status" value="1"/>
</dbReference>
<feature type="domain" description="RNA polymerase sigma-70 region 2" evidence="6">
    <location>
        <begin position="24"/>
        <end position="90"/>
    </location>
</feature>
<keyword evidence="5" id="KW-0804">Transcription</keyword>
<dbReference type="EMBL" id="JAQNDL010000001">
    <property type="protein sequence ID" value="MDC0716523.1"/>
    <property type="molecule type" value="Genomic_DNA"/>
</dbReference>
<dbReference type="InterPro" id="IPR013249">
    <property type="entry name" value="RNA_pol_sigma70_r4_t2"/>
</dbReference>
<organism evidence="8 9">
    <name type="scientific">Nannocystis bainbridge</name>
    <dbReference type="NCBI Taxonomy" id="2995303"/>
    <lineage>
        <taxon>Bacteria</taxon>
        <taxon>Pseudomonadati</taxon>
        <taxon>Myxococcota</taxon>
        <taxon>Polyangia</taxon>
        <taxon>Nannocystales</taxon>
        <taxon>Nannocystaceae</taxon>
        <taxon>Nannocystis</taxon>
    </lineage>
</organism>
<dbReference type="Pfam" id="PF08281">
    <property type="entry name" value="Sigma70_r4_2"/>
    <property type="match status" value="1"/>
</dbReference>
<evidence type="ECO:0000259" key="7">
    <source>
        <dbReference type="Pfam" id="PF08281"/>
    </source>
</evidence>
<dbReference type="Proteomes" id="UP001221686">
    <property type="component" value="Unassembled WGS sequence"/>
</dbReference>
<evidence type="ECO:0000256" key="5">
    <source>
        <dbReference type="ARBA" id="ARBA00023163"/>
    </source>
</evidence>
<dbReference type="InterPro" id="IPR036388">
    <property type="entry name" value="WH-like_DNA-bd_sf"/>
</dbReference>
<dbReference type="Gene3D" id="1.10.1740.10">
    <property type="match status" value="1"/>
</dbReference>
<gene>
    <name evidence="8" type="ORF">POL25_06450</name>
</gene>
<dbReference type="Gene3D" id="1.10.10.10">
    <property type="entry name" value="Winged helix-like DNA-binding domain superfamily/Winged helix DNA-binding domain"/>
    <property type="match status" value="1"/>
</dbReference>
<keyword evidence="4" id="KW-0238">DNA-binding</keyword>
<accession>A0ABT5DUX7</accession>
<dbReference type="InterPro" id="IPR013324">
    <property type="entry name" value="RNA_pol_sigma_r3/r4-like"/>
</dbReference>
<keyword evidence="9" id="KW-1185">Reference proteome</keyword>
<dbReference type="InterPro" id="IPR013325">
    <property type="entry name" value="RNA_pol_sigma_r2"/>
</dbReference>
<evidence type="ECO:0000313" key="8">
    <source>
        <dbReference type="EMBL" id="MDC0716523.1"/>
    </source>
</evidence>
<evidence type="ECO:0000256" key="4">
    <source>
        <dbReference type="ARBA" id="ARBA00023125"/>
    </source>
</evidence>
<evidence type="ECO:0000259" key="6">
    <source>
        <dbReference type="Pfam" id="PF04542"/>
    </source>
</evidence>
<dbReference type="Pfam" id="PF04542">
    <property type="entry name" value="Sigma70_r2"/>
    <property type="match status" value="1"/>
</dbReference>
<dbReference type="InterPro" id="IPR014284">
    <property type="entry name" value="RNA_pol_sigma-70_dom"/>
</dbReference>
<sequence>MSEPSDWELAAAWRDRQPGAGDALISRHYREMSRFFCNKVASGDDAADLVHQTFLGALESLPGFRGETSFRRYLYAVAHNVLHGYIRKRYKRAREHLDFSGVCVDDLSPASPSSIIMSRRQAQALVDALRQLPLHDQVVLELRYFSGLTSRESALLLAVAEPTLRSQLARGKERLRAAIAAHLAARANATPVTVSLADLEAWAAEVRAQQGWTPDGPLADDA</sequence>
<dbReference type="NCBIfam" id="TIGR02937">
    <property type="entry name" value="sigma70-ECF"/>
    <property type="match status" value="1"/>
</dbReference>
<keyword evidence="3" id="KW-0731">Sigma factor</keyword>
<proteinExistence type="inferred from homology"/>
<comment type="caution">
    <text evidence="8">The sequence shown here is derived from an EMBL/GenBank/DDBJ whole genome shotgun (WGS) entry which is preliminary data.</text>
</comment>
<keyword evidence="2" id="KW-0805">Transcription regulation</keyword>
<protein>
    <submittedName>
        <fullName evidence="8">Sigma-70 family RNA polymerase sigma factor</fullName>
    </submittedName>
</protein>